<keyword evidence="2" id="KW-0812">Transmembrane</keyword>
<evidence type="ECO:0000313" key="7">
    <source>
        <dbReference type="Proteomes" id="UP000825729"/>
    </source>
</evidence>
<dbReference type="AlphaFoldDB" id="A0AAV7F4F2"/>
<dbReference type="Proteomes" id="UP000825729">
    <property type="component" value="Unassembled WGS sequence"/>
</dbReference>
<comment type="caution">
    <text evidence="6">The sequence shown here is derived from an EMBL/GenBank/DDBJ whole genome shotgun (WGS) entry which is preliminary data.</text>
</comment>
<keyword evidence="4" id="KW-0472">Membrane</keyword>
<feature type="compositionally biased region" description="Low complexity" evidence="5">
    <location>
        <begin position="1"/>
        <end position="25"/>
    </location>
</feature>
<accession>A0AAV7F4F2</accession>
<dbReference type="Pfam" id="PF02466">
    <property type="entry name" value="Tim17"/>
    <property type="match status" value="1"/>
</dbReference>
<gene>
    <name evidence="6" type="ORF">H6P81_008104</name>
</gene>
<dbReference type="GO" id="GO:0008320">
    <property type="term" value="F:protein transmembrane transporter activity"/>
    <property type="evidence" value="ECO:0007669"/>
    <property type="project" value="TreeGrafter"/>
</dbReference>
<organism evidence="6 7">
    <name type="scientific">Aristolochia fimbriata</name>
    <name type="common">White veined hardy Dutchman's pipe vine</name>
    <dbReference type="NCBI Taxonomy" id="158543"/>
    <lineage>
        <taxon>Eukaryota</taxon>
        <taxon>Viridiplantae</taxon>
        <taxon>Streptophyta</taxon>
        <taxon>Embryophyta</taxon>
        <taxon>Tracheophyta</taxon>
        <taxon>Spermatophyta</taxon>
        <taxon>Magnoliopsida</taxon>
        <taxon>Magnoliidae</taxon>
        <taxon>Piperales</taxon>
        <taxon>Aristolochiaceae</taxon>
        <taxon>Aristolochia</taxon>
    </lineage>
</organism>
<evidence type="ECO:0000256" key="5">
    <source>
        <dbReference type="SAM" id="MobiDB-lite"/>
    </source>
</evidence>
<evidence type="ECO:0000256" key="1">
    <source>
        <dbReference type="ARBA" id="ARBA00004141"/>
    </source>
</evidence>
<comment type="subcellular location">
    <subcellularLocation>
        <location evidence="1">Membrane</location>
        <topology evidence="1">Multi-pass membrane protein</topology>
    </subcellularLocation>
</comment>
<evidence type="ECO:0000313" key="6">
    <source>
        <dbReference type="EMBL" id="KAG9455200.1"/>
    </source>
</evidence>
<keyword evidence="7" id="KW-1185">Reference proteome</keyword>
<sequence length="190" mass="20066">MSIPGYPSYPSSSSNASGLGDSSSSDGKKRLYHPYQDLNVPIHNLYHLPTSPDFLEEEALRPGRSWGENIQYYSGIGYLTGAVIGAGKGSVEGLRAAERGESLKLRINRFLNASGRAGGKLGNFMGIVGLIFAGLESGIVAMRDNDDTISSVIAGLGTGVLYRAASGPRSAAFAGAAFGRKHLLKRYVPL</sequence>
<dbReference type="EMBL" id="JAINDJ010000003">
    <property type="protein sequence ID" value="KAG9455200.1"/>
    <property type="molecule type" value="Genomic_DNA"/>
</dbReference>
<evidence type="ECO:0000256" key="3">
    <source>
        <dbReference type="ARBA" id="ARBA00022989"/>
    </source>
</evidence>
<evidence type="ECO:0000256" key="4">
    <source>
        <dbReference type="ARBA" id="ARBA00023136"/>
    </source>
</evidence>
<dbReference type="GO" id="GO:0030150">
    <property type="term" value="P:protein import into mitochondrial matrix"/>
    <property type="evidence" value="ECO:0007669"/>
    <property type="project" value="TreeGrafter"/>
</dbReference>
<protein>
    <submittedName>
        <fullName evidence="6">Uncharacterized protein</fullName>
    </submittedName>
</protein>
<dbReference type="PANTHER" id="PTHR15371:SF0">
    <property type="entry name" value="SD19278P"/>
    <property type="match status" value="1"/>
</dbReference>
<feature type="region of interest" description="Disordered" evidence="5">
    <location>
        <begin position="1"/>
        <end position="26"/>
    </location>
</feature>
<dbReference type="PANTHER" id="PTHR15371">
    <property type="entry name" value="TIM23"/>
    <property type="match status" value="1"/>
</dbReference>
<dbReference type="GO" id="GO:0005744">
    <property type="term" value="C:TIM23 mitochondrial import inner membrane translocase complex"/>
    <property type="evidence" value="ECO:0007669"/>
    <property type="project" value="TreeGrafter"/>
</dbReference>
<proteinExistence type="predicted"/>
<evidence type="ECO:0000256" key="2">
    <source>
        <dbReference type="ARBA" id="ARBA00022692"/>
    </source>
</evidence>
<dbReference type="InterPro" id="IPR045238">
    <property type="entry name" value="Tim23-like"/>
</dbReference>
<name>A0AAV7F4F2_ARIFI</name>
<keyword evidence="3" id="KW-1133">Transmembrane helix</keyword>
<reference evidence="6 7" key="1">
    <citation type="submission" date="2021-07" db="EMBL/GenBank/DDBJ databases">
        <title>The Aristolochia fimbriata genome: insights into angiosperm evolution, floral development and chemical biosynthesis.</title>
        <authorList>
            <person name="Jiao Y."/>
        </authorList>
    </citation>
    <scope>NUCLEOTIDE SEQUENCE [LARGE SCALE GENOMIC DNA]</scope>
    <source>
        <strain evidence="6">IBCAS-2021</strain>
        <tissue evidence="6">Leaf</tissue>
    </source>
</reference>